<evidence type="ECO:0000256" key="5">
    <source>
        <dbReference type="ARBA" id="ARBA00022670"/>
    </source>
</evidence>
<feature type="binding site" evidence="11">
    <location>
        <position position="563"/>
    </location>
    <ligand>
        <name>Ca(2+)</name>
        <dbReference type="ChEBI" id="CHEBI:29108"/>
    </ligand>
</feature>
<evidence type="ECO:0000256" key="2">
    <source>
        <dbReference type="ARBA" id="ARBA00002451"/>
    </source>
</evidence>
<feature type="active site" description="Charge relay system" evidence="11">
    <location>
        <position position="520"/>
    </location>
</feature>
<organism evidence="15 16">
    <name type="scientific">Lophiostoma macrostomum CBS 122681</name>
    <dbReference type="NCBI Taxonomy" id="1314788"/>
    <lineage>
        <taxon>Eukaryota</taxon>
        <taxon>Fungi</taxon>
        <taxon>Dikarya</taxon>
        <taxon>Ascomycota</taxon>
        <taxon>Pezizomycotina</taxon>
        <taxon>Dothideomycetes</taxon>
        <taxon>Pleosporomycetidae</taxon>
        <taxon>Pleosporales</taxon>
        <taxon>Lophiostomataceae</taxon>
        <taxon>Lophiostoma</taxon>
    </lineage>
</organism>
<dbReference type="SMART" id="SM00944">
    <property type="entry name" value="Pro-kuma_activ"/>
    <property type="match status" value="1"/>
</dbReference>
<evidence type="ECO:0000256" key="1">
    <source>
        <dbReference type="ARBA" id="ARBA00001910"/>
    </source>
</evidence>
<evidence type="ECO:0000256" key="11">
    <source>
        <dbReference type="PROSITE-ProRule" id="PRU01032"/>
    </source>
</evidence>
<dbReference type="InterPro" id="IPR030400">
    <property type="entry name" value="Sedolisin_dom"/>
</dbReference>
<dbReference type="GO" id="GO:0046872">
    <property type="term" value="F:metal ion binding"/>
    <property type="evidence" value="ECO:0007669"/>
    <property type="project" value="UniProtKB-UniRule"/>
</dbReference>
<keyword evidence="6 11" id="KW-0479">Metal-binding</keyword>
<protein>
    <recommendedName>
        <fullName evidence="4">tripeptidyl-peptidase II</fullName>
        <ecNumber evidence="4">3.4.14.10</ecNumber>
    </recommendedName>
</protein>
<evidence type="ECO:0000259" key="14">
    <source>
        <dbReference type="PROSITE" id="PS51695"/>
    </source>
</evidence>
<evidence type="ECO:0000256" key="9">
    <source>
        <dbReference type="ARBA" id="ARBA00022837"/>
    </source>
</evidence>
<evidence type="ECO:0000256" key="12">
    <source>
        <dbReference type="SAM" id="MobiDB-lite"/>
    </source>
</evidence>
<keyword evidence="13" id="KW-0732">Signal</keyword>
<comment type="function">
    <text evidence="2">Secreted tripeptidyl-peptidase which degrades proteins at acidic pHs and is involved in virulence.</text>
</comment>
<comment type="subcellular location">
    <subcellularLocation>
        <location evidence="3">Secreted</location>
        <location evidence="3">Extracellular space</location>
    </subcellularLocation>
</comment>
<dbReference type="GO" id="GO:0005576">
    <property type="term" value="C:extracellular region"/>
    <property type="evidence" value="ECO:0007669"/>
    <property type="project" value="UniProtKB-SubCell"/>
</dbReference>
<dbReference type="GO" id="GO:0006508">
    <property type="term" value="P:proteolysis"/>
    <property type="evidence" value="ECO:0007669"/>
    <property type="project" value="UniProtKB-KW"/>
</dbReference>
<dbReference type="InterPro" id="IPR050819">
    <property type="entry name" value="Tripeptidyl-peptidase_I"/>
</dbReference>
<sequence length="604" mass="66170">MHFILPVLATLAVVSSALPAHTPYTITNHVVHEKRNSIPSKWARRSKMEPSAKLPVRIGLTQRNMHRAHEYLDSVSNPSSKDYGRHWSINEVTDTFAPSEESRSEVLQWLSDNGISSVKSGGALHTLEFDLSVSEVERLLKTEYWIYEHDASGDAHVACEEYSVPEHLKRHINIITPTVHFDVKPTRHLSKREWKNPADPLTGSHPYHEEYQEGPSAQADDDDLQKCNDAITPDCLRAIYNIPQASETPCEENSFGILEYTPNTYVPSDLDLFFGNYSTNAIGARPLNLTENNGTLDFSDPSDFNLHGESNLDFEFAMALTYPQNVTLYEVGATNTNTEADIDFVTTNVLSVSWGYDETDLTPAYMELLCNEYMKLGLQGVSVIYSSGDNGVGGNGKTCPDGRFVADFPASCPYVTAVGATQLDTSIDDYETALANGEQIEVAIKSQVISGGGFSDVFSIPDYQQDVVNSYLNNNATRPPYNSSVYNNTGYARAYPDISANGHNYAVIVGGTQQVVDGTSASAPTFASMITLINEERISAGKSSVGFLNPVLYQYADEIVKDVVSGNNAACNTNGFVTGEGWDPVSGLGTPKYDALLEVFMGLD</sequence>
<evidence type="ECO:0000256" key="3">
    <source>
        <dbReference type="ARBA" id="ARBA00004239"/>
    </source>
</evidence>
<feature type="binding site" evidence="11">
    <location>
        <position position="581"/>
    </location>
    <ligand>
        <name>Ca(2+)</name>
        <dbReference type="ChEBI" id="CHEBI:29108"/>
    </ligand>
</feature>
<dbReference type="Gene3D" id="3.40.50.200">
    <property type="entry name" value="Peptidase S8/S53 domain"/>
    <property type="match status" value="1"/>
</dbReference>
<keyword evidence="16" id="KW-1185">Reference proteome</keyword>
<accession>A0A6A6TRN0</accession>
<feature type="binding site" evidence="11">
    <location>
        <position position="562"/>
    </location>
    <ligand>
        <name>Ca(2+)</name>
        <dbReference type="ChEBI" id="CHEBI:29108"/>
    </ligand>
</feature>
<name>A0A6A6TRN0_9PLEO</name>
<evidence type="ECO:0000256" key="6">
    <source>
        <dbReference type="ARBA" id="ARBA00022723"/>
    </source>
</evidence>
<evidence type="ECO:0000313" key="15">
    <source>
        <dbReference type="EMBL" id="KAF2662719.1"/>
    </source>
</evidence>
<keyword evidence="8 11" id="KW-0720">Serine protease</keyword>
<keyword evidence="5 11" id="KW-0645">Protease</keyword>
<gene>
    <name evidence="15" type="ORF">K491DRAFT_752687</name>
</gene>
<feature type="chain" id="PRO_5025515020" description="tripeptidyl-peptidase II" evidence="13">
    <location>
        <begin position="18"/>
        <end position="604"/>
    </location>
</feature>
<dbReference type="Proteomes" id="UP000799324">
    <property type="component" value="Unassembled WGS sequence"/>
</dbReference>
<dbReference type="SUPFAM" id="SSF54897">
    <property type="entry name" value="Protease propeptides/inhibitors"/>
    <property type="match status" value="1"/>
</dbReference>
<feature type="active site" description="Charge relay system" evidence="11">
    <location>
        <position position="313"/>
    </location>
</feature>
<dbReference type="PROSITE" id="PS51695">
    <property type="entry name" value="SEDOLISIN"/>
    <property type="match status" value="1"/>
</dbReference>
<evidence type="ECO:0000256" key="4">
    <source>
        <dbReference type="ARBA" id="ARBA00012462"/>
    </source>
</evidence>
<feature type="binding site" evidence="11">
    <location>
        <position position="583"/>
    </location>
    <ligand>
        <name>Ca(2+)</name>
        <dbReference type="ChEBI" id="CHEBI:29108"/>
    </ligand>
</feature>
<feature type="signal peptide" evidence="13">
    <location>
        <begin position="1"/>
        <end position="17"/>
    </location>
</feature>
<dbReference type="PANTHER" id="PTHR14218">
    <property type="entry name" value="PROTEASE S8 TRIPEPTIDYL PEPTIDASE I CLN2"/>
    <property type="match status" value="1"/>
</dbReference>
<dbReference type="PANTHER" id="PTHR14218:SF19">
    <property type="entry name" value="SERINE PROTEASE AORO, PUTATIVE (AFU_ORTHOLOGUE AFUA_6G10250)-RELATED"/>
    <property type="match status" value="1"/>
</dbReference>
<dbReference type="OrthoDB" id="409122at2759"/>
<dbReference type="CDD" id="cd11377">
    <property type="entry name" value="Pro-peptidase_S53"/>
    <property type="match status" value="1"/>
</dbReference>
<keyword evidence="10" id="KW-0865">Zymogen</keyword>
<dbReference type="GO" id="GO:0008240">
    <property type="term" value="F:tripeptidyl-peptidase activity"/>
    <property type="evidence" value="ECO:0007669"/>
    <property type="project" value="UniProtKB-EC"/>
</dbReference>
<evidence type="ECO:0000256" key="8">
    <source>
        <dbReference type="ARBA" id="ARBA00022825"/>
    </source>
</evidence>
<dbReference type="SUPFAM" id="SSF52743">
    <property type="entry name" value="Subtilisin-like"/>
    <property type="match status" value="1"/>
</dbReference>
<evidence type="ECO:0000256" key="13">
    <source>
        <dbReference type="SAM" id="SignalP"/>
    </source>
</evidence>
<evidence type="ECO:0000256" key="7">
    <source>
        <dbReference type="ARBA" id="ARBA00022801"/>
    </source>
</evidence>
<comment type="catalytic activity">
    <reaction evidence="1">
        <text>Release of an N-terminal tripeptide from a polypeptide.</text>
        <dbReference type="EC" id="3.4.14.10"/>
    </reaction>
</comment>
<dbReference type="AlphaFoldDB" id="A0A6A6TRN0"/>
<dbReference type="Pfam" id="PF00082">
    <property type="entry name" value="Peptidase_S8"/>
    <property type="match status" value="1"/>
</dbReference>
<evidence type="ECO:0000313" key="16">
    <source>
        <dbReference type="Proteomes" id="UP000799324"/>
    </source>
</evidence>
<keyword evidence="9 11" id="KW-0106">Calcium</keyword>
<dbReference type="GO" id="GO:0004252">
    <property type="term" value="F:serine-type endopeptidase activity"/>
    <property type="evidence" value="ECO:0007669"/>
    <property type="project" value="UniProtKB-UniRule"/>
</dbReference>
<evidence type="ECO:0000256" key="10">
    <source>
        <dbReference type="ARBA" id="ARBA00023145"/>
    </source>
</evidence>
<feature type="active site" description="Charge relay system" evidence="11">
    <location>
        <position position="309"/>
    </location>
</feature>
<dbReference type="InterPro" id="IPR000209">
    <property type="entry name" value="Peptidase_S8/S53_dom"/>
</dbReference>
<dbReference type="InterPro" id="IPR015366">
    <property type="entry name" value="S53_propep"/>
</dbReference>
<keyword evidence="7 11" id="KW-0378">Hydrolase</keyword>
<dbReference type="EMBL" id="MU004288">
    <property type="protein sequence ID" value="KAF2662719.1"/>
    <property type="molecule type" value="Genomic_DNA"/>
</dbReference>
<dbReference type="EC" id="3.4.14.10" evidence="4"/>
<feature type="region of interest" description="Disordered" evidence="12">
    <location>
        <begin position="190"/>
        <end position="223"/>
    </location>
</feature>
<proteinExistence type="predicted"/>
<dbReference type="CDD" id="cd04056">
    <property type="entry name" value="Peptidases_S53"/>
    <property type="match status" value="1"/>
</dbReference>
<reference evidence="15" key="1">
    <citation type="journal article" date="2020" name="Stud. Mycol.">
        <title>101 Dothideomycetes genomes: a test case for predicting lifestyles and emergence of pathogens.</title>
        <authorList>
            <person name="Haridas S."/>
            <person name="Albert R."/>
            <person name="Binder M."/>
            <person name="Bloem J."/>
            <person name="Labutti K."/>
            <person name="Salamov A."/>
            <person name="Andreopoulos B."/>
            <person name="Baker S."/>
            <person name="Barry K."/>
            <person name="Bills G."/>
            <person name="Bluhm B."/>
            <person name="Cannon C."/>
            <person name="Castanera R."/>
            <person name="Culley D."/>
            <person name="Daum C."/>
            <person name="Ezra D."/>
            <person name="Gonzalez J."/>
            <person name="Henrissat B."/>
            <person name="Kuo A."/>
            <person name="Liang C."/>
            <person name="Lipzen A."/>
            <person name="Lutzoni F."/>
            <person name="Magnuson J."/>
            <person name="Mondo S."/>
            <person name="Nolan M."/>
            <person name="Ohm R."/>
            <person name="Pangilinan J."/>
            <person name="Park H.-J."/>
            <person name="Ramirez L."/>
            <person name="Alfaro M."/>
            <person name="Sun H."/>
            <person name="Tritt A."/>
            <person name="Yoshinaga Y."/>
            <person name="Zwiers L.-H."/>
            <person name="Turgeon B."/>
            <person name="Goodwin S."/>
            <person name="Spatafora J."/>
            <person name="Crous P."/>
            <person name="Grigoriev I."/>
        </authorList>
    </citation>
    <scope>NUCLEOTIDE SEQUENCE</scope>
    <source>
        <strain evidence="15">CBS 122681</strain>
    </source>
</reference>
<feature type="domain" description="Peptidase S53" evidence="14">
    <location>
        <begin position="230"/>
        <end position="603"/>
    </location>
</feature>
<dbReference type="Pfam" id="PF09286">
    <property type="entry name" value="Pro-kuma_activ"/>
    <property type="match status" value="1"/>
</dbReference>
<dbReference type="InterPro" id="IPR036852">
    <property type="entry name" value="Peptidase_S8/S53_dom_sf"/>
</dbReference>
<comment type="cofactor">
    <cofactor evidence="11">
        <name>Ca(2+)</name>
        <dbReference type="ChEBI" id="CHEBI:29108"/>
    </cofactor>
    <text evidence="11">Binds 1 Ca(2+) ion per subunit.</text>
</comment>